<comment type="similarity">
    <text evidence="2 6">Belongs to the 4-toluene sulfonate uptake permease (TSUP) (TC 2.A.102) family.</text>
</comment>
<evidence type="ECO:0000256" key="5">
    <source>
        <dbReference type="ARBA" id="ARBA00023136"/>
    </source>
</evidence>
<evidence type="ECO:0000256" key="1">
    <source>
        <dbReference type="ARBA" id="ARBA00004141"/>
    </source>
</evidence>
<protein>
    <recommendedName>
        <fullName evidence="6">Probable membrane transporter protein</fullName>
    </recommendedName>
</protein>
<reference evidence="7 8" key="1">
    <citation type="submission" date="2018-06" db="EMBL/GenBank/DDBJ databases">
        <authorList>
            <consortium name="Pathogen Informatics"/>
            <person name="Doyle S."/>
        </authorList>
    </citation>
    <scope>NUCLEOTIDE SEQUENCE [LARGE SCALE GENOMIC DNA]</scope>
    <source>
        <strain evidence="7 8">NCTC12413</strain>
    </source>
</reference>
<feature type="transmembrane region" description="Helical" evidence="6">
    <location>
        <begin position="100"/>
        <end position="121"/>
    </location>
</feature>
<comment type="subcellular location">
    <subcellularLocation>
        <location evidence="6">Cell membrane</location>
        <topology evidence="6">Multi-pass membrane protein</topology>
    </subcellularLocation>
    <subcellularLocation>
        <location evidence="1">Membrane</location>
        <topology evidence="1">Multi-pass membrane protein</topology>
    </subcellularLocation>
</comment>
<organism evidence="7 8">
    <name type="scientific">Staphylococcus arlettae</name>
    <dbReference type="NCBI Taxonomy" id="29378"/>
    <lineage>
        <taxon>Bacteria</taxon>
        <taxon>Bacillati</taxon>
        <taxon>Bacillota</taxon>
        <taxon>Bacilli</taxon>
        <taxon>Bacillales</taxon>
        <taxon>Staphylococcaceae</taxon>
        <taxon>Staphylococcus</taxon>
    </lineage>
</organism>
<dbReference type="InterPro" id="IPR051598">
    <property type="entry name" value="TSUP/Inactive_protease-like"/>
</dbReference>
<dbReference type="InterPro" id="IPR002781">
    <property type="entry name" value="TM_pro_TauE-like"/>
</dbReference>
<accession>A0A380BWU8</accession>
<sequence>MLLKKLLIFALAGFFAQMIDGSLGMGFGATSSSILLAAGAAPAIVSATIHFSEIATTAASGVSHYKFKNVDKRMAIKLAIPGAIAAFIGSAVLSNIHSDLIKPFISLFLLTMGLFIIYQFVFKKQHQQQLKEGKFSKWQIIPQGIVAGFLDTIGGGGWGPVNTPLLLSRNKIEPRYVIGTVSASEFFITLSASLGFIIFLGWEQISLGLVVALAIGGAIAAPFAAWIVKVMPVYILAVCVGGIIIFTNISTFLGTFVDNATVVISVKIAVVILWFILLIYTLYQNKQLPSVITKKQTNN</sequence>
<dbReference type="STRING" id="1212545.SARL_01356"/>
<proteinExistence type="inferred from homology"/>
<feature type="transmembrane region" description="Helical" evidence="6">
    <location>
        <begin position="262"/>
        <end position="283"/>
    </location>
</feature>
<keyword evidence="3 6" id="KW-0812">Transmembrane</keyword>
<dbReference type="GO" id="GO:0005886">
    <property type="term" value="C:plasma membrane"/>
    <property type="evidence" value="ECO:0007669"/>
    <property type="project" value="UniProtKB-SubCell"/>
</dbReference>
<evidence type="ECO:0000256" key="3">
    <source>
        <dbReference type="ARBA" id="ARBA00022692"/>
    </source>
</evidence>
<feature type="transmembrane region" description="Helical" evidence="6">
    <location>
        <begin position="233"/>
        <end position="256"/>
    </location>
</feature>
<evidence type="ECO:0000256" key="6">
    <source>
        <dbReference type="RuleBase" id="RU363041"/>
    </source>
</evidence>
<keyword evidence="4 6" id="KW-1133">Transmembrane helix</keyword>
<evidence type="ECO:0000256" key="2">
    <source>
        <dbReference type="ARBA" id="ARBA00009142"/>
    </source>
</evidence>
<feature type="transmembrane region" description="Helical" evidence="6">
    <location>
        <begin position="205"/>
        <end position="226"/>
    </location>
</feature>
<dbReference type="Pfam" id="PF01925">
    <property type="entry name" value="TauE"/>
    <property type="match status" value="1"/>
</dbReference>
<evidence type="ECO:0000313" key="8">
    <source>
        <dbReference type="Proteomes" id="UP000254956"/>
    </source>
</evidence>
<gene>
    <name evidence="7" type="ORF">NCTC12413_00282</name>
</gene>
<dbReference type="Proteomes" id="UP000254956">
    <property type="component" value="Unassembled WGS sequence"/>
</dbReference>
<evidence type="ECO:0000256" key="4">
    <source>
        <dbReference type="ARBA" id="ARBA00022989"/>
    </source>
</evidence>
<dbReference type="PANTHER" id="PTHR43701:SF12">
    <property type="entry name" value="MEMBRANE TRANSPORTER PROTEIN YTNM-RELATED"/>
    <property type="match status" value="1"/>
</dbReference>
<keyword evidence="6" id="KW-1003">Cell membrane</keyword>
<keyword evidence="5 6" id="KW-0472">Membrane</keyword>
<feature type="transmembrane region" description="Helical" evidence="6">
    <location>
        <begin position="34"/>
        <end position="54"/>
    </location>
</feature>
<evidence type="ECO:0000313" key="7">
    <source>
        <dbReference type="EMBL" id="SUJ08482.1"/>
    </source>
</evidence>
<dbReference type="AlphaFoldDB" id="A0A380BWU8"/>
<dbReference type="PANTHER" id="PTHR43701">
    <property type="entry name" value="MEMBRANE TRANSPORTER PROTEIN MJ0441-RELATED"/>
    <property type="match status" value="1"/>
</dbReference>
<feature type="transmembrane region" description="Helical" evidence="6">
    <location>
        <begin position="176"/>
        <end position="199"/>
    </location>
</feature>
<dbReference type="EMBL" id="UGZE01000001">
    <property type="protein sequence ID" value="SUJ08482.1"/>
    <property type="molecule type" value="Genomic_DNA"/>
</dbReference>
<feature type="transmembrane region" description="Helical" evidence="6">
    <location>
        <begin position="75"/>
        <end position="94"/>
    </location>
</feature>
<name>A0A380BWU8_9STAP</name>